<evidence type="ECO:0000313" key="8">
    <source>
        <dbReference type="Proteomes" id="UP000177126"/>
    </source>
</evidence>
<gene>
    <name evidence="6" type="primary">rpsQ</name>
    <name evidence="7" type="ORF">A3B04_00430</name>
</gene>
<evidence type="ECO:0000256" key="1">
    <source>
        <dbReference type="ARBA" id="ARBA00010254"/>
    </source>
</evidence>
<accession>A0A1G2FP29</accession>
<dbReference type="PANTHER" id="PTHR10744:SF1">
    <property type="entry name" value="SMALL RIBOSOMAL SUBUNIT PROTEIN US17M"/>
    <property type="match status" value="1"/>
</dbReference>
<dbReference type="GO" id="GO:0022627">
    <property type="term" value="C:cytosolic small ribosomal subunit"/>
    <property type="evidence" value="ECO:0007669"/>
    <property type="project" value="UniProtKB-UniRule"/>
</dbReference>
<evidence type="ECO:0000256" key="4">
    <source>
        <dbReference type="ARBA" id="ARBA00022980"/>
    </source>
</evidence>
<dbReference type="Gene3D" id="2.40.50.140">
    <property type="entry name" value="Nucleic acid-binding proteins"/>
    <property type="match status" value="1"/>
</dbReference>
<dbReference type="Pfam" id="PF00366">
    <property type="entry name" value="Ribosomal_S17"/>
    <property type="match status" value="1"/>
</dbReference>
<evidence type="ECO:0000256" key="2">
    <source>
        <dbReference type="ARBA" id="ARBA00022730"/>
    </source>
</evidence>
<comment type="function">
    <text evidence="6">One of the primary rRNA binding proteins, it binds specifically to the 5'-end of 16S ribosomal RNA.</text>
</comment>
<name>A0A1G2FP29_9BACT</name>
<keyword evidence="3 6" id="KW-0694">RNA-binding</keyword>
<keyword evidence="2 6" id="KW-0699">rRNA-binding</keyword>
<evidence type="ECO:0000256" key="3">
    <source>
        <dbReference type="ARBA" id="ARBA00022884"/>
    </source>
</evidence>
<dbReference type="InterPro" id="IPR019984">
    <property type="entry name" value="Ribosomal_uS17_bact/chlr"/>
</dbReference>
<dbReference type="GO" id="GO:0003735">
    <property type="term" value="F:structural constituent of ribosome"/>
    <property type="evidence" value="ECO:0007669"/>
    <property type="project" value="UniProtKB-UniRule"/>
</dbReference>
<dbReference type="EMBL" id="MHNF01000055">
    <property type="protein sequence ID" value="OGZ39552.1"/>
    <property type="molecule type" value="Genomic_DNA"/>
</dbReference>
<organism evidence="7 8">
    <name type="scientific">Candidatus Portnoybacteria bacterium RIFCSPLOWO2_02_FULL_39_11</name>
    <dbReference type="NCBI Taxonomy" id="1802001"/>
    <lineage>
        <taxon>Bacteria</taxon>
        <taxon>Candidatus Portnoyibacteriota</taxon>
    </lineage>
</organism>
<evidence type="ECO:0000256" key="5">
    <source>
        <dbReference type="ARBA" id="ARBA00023274"/>
    </source>
</evidence>
<protein>
    <recommendedName>
        <fullName evidence="6">Small ribosomal subunit protein uS17</fullName>
    </recommendedName>
</protein>
<comment type="caution">
    <text evidence="7">The sequence shown here is derived from an EMBL/GenBank/DDBJ whole genome shotgun (WGS) entry which is preliminary data.</text>
</comment>
<dbReference type="SUPFAM" id="SSF50249">
    <property type="entry name" value="Nucleic acid-binding proteins"/>
    <property type="match status" value="1"/>
</dbReference>
<evidence type="ECO:0000256" key="6">
    <source>
        <dbReference type="HAMAP-Rule" id="MF_01345"/>
    </source>
</evidence>
<dbReference type="AlphaFoldDB" id="A0A1G2FP29"/>
<dbReference type="CDD" id="cd00364">
    <property type="entry name" value="Ribosomal_uS17"/>
    <property type="match status" value="1"/>
</dbReference>
<keyword evidence="5 6" id="KW-0687">Ribonucleoprotein</keyword>
<comment type="similarity">
    <text evidence="1 6">Belongs to the universal ribosomal protein uS17 family.</text>
</comment>
<comment type="subunit">
    <text evidence="6">Part of the 30S ribosomal subunit.</text>
</comment>
<dbReference type="PANTHER" id="PTHR10744">
    <property type="entry name" value="40S RIBOSOMAL PROTEIN S11 FAMILY MEMBER"/>
    <property type="match status" value="1"/>
</dbReference>
<dbReference type="NCBIfam" id="TIGR03635">
    <property type="entry name" value="uS17_bact"/>
    <property type="match status" value="1"/>
</dbReference>
<evidence type="ECO:0000313" key="7">
    <source>
        <dbReference type="EMBL" id="OGZ39552.1"/>
    </source>
</evidence>
<keyword evidence="4 6" id="KW-0689">Ribosomal protein</keyword>
<reference evidence="7 8" key="1">
    <citation type="journal article" date="2016" name="Nat. Commun.">
        <title>Thousands of microbial genomes shed light on interconnected biogeochemical processes in an aquifer system.</title>
        <authorList>
            <person name="Anantharaman K."/>
            <person name="Brown C.T."/>
            <person name="Hug L.A."/>
            <person name="Sharon I."/>
            <person name="Castelle C.J."/>
            <person name="Probst A.J."/>
            <person name="Thomas B.C."/>
            <person name="Singh A."/>
            <person name="Wilkins M.J."/>
            <person name="Karaoz U."/>
            <person name="Brodie E.L."/>
            <person name="Williams K.H."/>
            <person name="Hubbard S.S."/>
            <person name="Banfield J.F."/>
        </authorList>
    </citation>
    <scope>NUCLEOTIDE SEQUENCE [LARGE SCALE GENOMIC DNA]</scope>
</reference>
<dbReference type="InterPro" id="IPR000266">
    <property type="entry name" value="Ribosomal_uS17"/>
</dbReference>
<dbReference type="HAMAP" id="MF_01345_B">
    <property type="entry name" value="Ribosomal_uS17_B"/>
    <property type="match status" value="1"/>
</dbReference>
<dbReference type="GO" id="GO:0006412">
    <property type="term" value="P:translation"/>
    <property type="evidence" value="ECO:0007669"/>
    <property type="project" value="UniProtKB-UniRule"/>
</dbReference>
<dbReference type="Proteomes" id="UP000177126">
    <property type="component" value="Unassembled WGS sequence"/>
</dbReference>
<dbReference type="PRINTS" id="PR00973">
    <property type="entry name" value="RIBOSOMALS17"/>
</dbReference>
<dbReference type="NCBIfam" id="NF004123">
    <property type="entry name" value="PRK05610.1"/>
    <property type="match status" value="1"/>
</dbReference>
<proteinExistence type="inferred from homology"/>
<dbReference type="InterPro" id="IPR012340">
    <property type="entry name" value="NA-bd_OB-fold"/>
</dbReference>
<dbReference type="GO" id="GO:0019843">
    <property type="term" value="F:rRNA binding"/>
    <property type="evidence" value="ECO:0007669"/>
    <property type="project" value="UniProtKB-UniRule"/>
</dbReference>
<sequence>MPKKQLKGVVVSNKMQKTSIVAVTRLKEHSLYKKKYKVTTRYSAHDEKNECQIGDKVIIVEMRPMSKNKCWAVLKKI</sequence>